<feature type="chain" id="PRO_5002681949" description="Lipoprotein" evidence="1">
    <location>
        <begin position="22"/>
        <end position="212"/>
    </location>
</feature>
<dbReference type="Proteomes" id="UP000006695">
    <property type="component" value="Chromosome"/>
</dbReference>
<dbReference type="AlphaFoldDB" id="A5G3F9"/>
<dbReference type="HOGENOM" id="CLU_1298304_0_0_7"/>
<gene>
    <name evidence="2" type="ordered locus">Gura_2139</name>
</gene>
<feature type="signal peptide" evidence="1">
    <location>
        <begin position="1"/>
        <end position="21"/>
    </location>
</feature>
<organism evidence="2 3">
    <name type="scientific">Geotalea uraniireducens (strain Rf4)</name>
    <name type="common">Geobacter uraniireducens</name>
    <dbReference type="NCBI Taxonomy" id="351605"/>
    <lineage>
        <taxon>Bacteria</taxon>
        <taxon>Pseudomonadati</taxon>
        <taxon>Thermodesulfobacteriota</taxon>
        <taxon>Desulfuromonadia</taxon>
        <taxon>Geobacterales</taxon>
        <taxon>Geobacteraceae</taxon>
        <taxon>Geotalea</taxon>
    </lineage>
</organism>
<keyword evidence="3" id="KW-1185">Reference proteome</keyword>
<accession>A5G3F9</accession>
<dbReference type="PROSITE" id="PS51257">
    <property type="entry name" value="PROKAR_LIPOPROTEIN"/>
    <property type="match status" value="1"/>
</dbReference>
<dbReference type="KEGG" id="gur:Gura_2139"/>
<evidence type="ECO:0000256" key="1">
    <source>
        <dbReference type="SAM" id="SignalP"/>
    </source>
</evidence>
<reference evidence="2 3" key="1">
    <citation type="submission" date="2007-05" db="EMBL/GenBank/DDBJ databases">
        <title>Complete sequence of Geobacter uraniireducens Rf4.</title>
        <authorList>
            <consortium name="US DOE Joint Genome Institute"/>
            <person name="Copeland A."/>
            <person name="Lucas S."/>
            <person name="Lapidus A."/>
            <person name="Barry K."/>
            <person name="Detter J.C."/>
            <person name="Glavina del Rio T."/>
            <person name="Hammon N."/>
            <person name="Israni S."/>
            <person name="Dalin E."/>
            <person name="Tice H."/>
            <person name="Pitluck S."/>
            <person name="Chertkov O."/>
            <person name="Brettin T."/>
            <person name="Bruce D."/>
            <person name="Han C."/>
            <person name="Schmutz J."/>
            <person name="Larimer F."/>
            <person name="Land M."/>
            <person name="Hauser L."/>
            <person name="Kyrpides N."/>
            <person name="Mikhailova N."/>
            <person name="Shelobolina E."/>
            <person name="Aklujkar M."/>
            <person name="Lovley D."/>
            <person name="Richardson P."/>
        </authorList>
    </citation>
    <scope>NUCLEOTIDE SEQUENCE [LARGE SCALE GENOMIC DNA]</scope>
    <source>
        <strain evidence="2 3">Rf4</strain>
    </source>
</reference>
<dbReference type="OrthoDB" id="5401930at2"/>
<proteinExistence type="predicted"/>
<evidence type="ECO:0008006" key="4">
    <source>
        <dbReference type="Google" id="ProtNLM"/>
    </source>
</evidence>
<keyword evidence="1" id="KW-0732">Signal</keyword>
<dbReference type="EMBL" id="CP000698">
    <property type="protein sequence ID" value="ABQ26327.1"/>
    <property type="molecule type" value="Genomic_DNA"/>
</dbReference>
<dbReference type="STRING" id="351605.Gura_2139"/>
<evidence type="ECO:0000313" key="2">
    <source>
        <dbReference type="EMBL" id="ABQ26327.1"/>
    </source>
</evidence>
<sequence length="212" mass="23844">MKKSFLSFAILLFFVTGCSLKVVPVPVESGVVNPKDNSQTLTKDSISITVSSADTQLYTYNLEGTVSAFSVLIENQGNNEMPLDSDLFLLVDSDGNQYFPLTPEKVKEIISKDSYYLIPYPYVGFYYMEDYEKSSFYNTFNSQLPYFYEVYPQDIYTKAIANGIIIPKAKVAGLVYFKIDLSGKKGVKLLVYKKGTAKSAAPDFTFPFKIEK</sequence>
<dbReference type="RefSeq" id="WP_011939028.1">
    <property type="nucleotide sequence ID" value="NC_009483.1"/>
</dbReference>
<name>A5G3F9_GEOUR</name>
<protein>
    <recommendedName>
        <fullName evidence="4">Lipoprotein</fullName>
    </recommendedName>
</protein>
<evidence type="ECO:0000313" key="3">
    <source>
        <dbReference type="Proteomes" id="UP000006695"/>
    </source>
</evidence>